<dbReference type="Proteomes" id="UP001465755">
    <property type="component" value="Unassembled WGS sequence"/>
</dbReference>
<keyword evidence="3" id="KW-1185">Reference proteome</keyword>
<dbReference type="AlphaFoldDB" id="A0AAW1NL38"/>
<dbReference type="InterPro" id="IPR003029">
    <property type="entry name" value="S1_domain"/>
</dbReference>
<gene>
    <name evidence="2" type="ORF">WJX73_003913</name>
</gene>
<dbReference type="SMART" id="SM00316">
    <property type="entry name" value="S1"/>
    <property type="match status" value="2"/>
</dbReference>
<evidence type="ECO:0000313" key="3">
    <source>
        <dbReference type="Proteomes" id="UP001465755"/>
    </source>
</evidence>
<reference evidence="2 3" key="1">
    <citation type="journal article" date="2024" name="Nat. Commun.">
        <title>Phylogenomics reveals the evolutionary origins of lichenization in chlorophyte algae.</title>
        <authorList>
            <person name="Puginier C."/>
            <person name="Libourel C."/>
            <person name="Otte J."/>
            <person name="Skaloud P."/>
            <person name="Haon M."/>
            <person name="Grisel S."/>
            <person name="Petersen M."/>
            <person name="Berrin J.G."/>
            <person name="Delaux P.M."/>
            <person name="Dal Grande F."/>
            <person name="Keller J."/>
        </authorList>
    </citation>
    <scope>NUCLEOTIDE SEQUENCE [LARGE SCALE GENOMIC DNA]</scope>
    <source>
        <strain evidence="2 3">SAG 2036</strain>
    </source>
</reference>
<feature type="domain" description="S1 motif" evidence="1">
    <location>
        <begin position="215"/>
        <end position="290"/>
    </location>
</feature>
<dbReference type="InterPro" id="IPR052757">
    <property type="entry name" value="Ribosomal_protein_S1"/>
</dbReference>
<comment type="caution">
    <text evidence="2">The sequence shown here is derived from an EMBL/GenBank/DDBJ whole genome shotgun (WGS) entry which is preliminary data.</text>
</comment>
<dbReference type="PANTHER" id="PTHR47559">
    <property type="entry name" value="OS03G0844900 PROTEIN"/>
    <property type="match status" value="1"/>
</dbReference>
<accession>A0AAW1NL38</accession>
<dbReference type="InterPro" id="IPR012340">
    <property type="entry name" value="NA-bd_OB-fold"/>
</dbReference>
<dbReference type="GO" id="GO:0003676">
    <property type="term" value="F:nucleic acid binding"/>
    <property type="evidence" value="ECO:0007669"/>
    <property type="project" value="InterPro"/>
</dbReference>
<dbReference type="PROSITE" id="PS50126">
    <property type="entry name" value="S1"/>
    <property type="match status" value="2"/>
</dbReference>
<dbReference type="SUPFAM" id="SSF50249">
    <property type="entry name" value="Nucleic acid-binding proteins"/>
    <property type="match status" value="2"/>
</dbReference>
<proteinExistence type="predicted"/>
<evidence type="ECO:0000259" key="1">
    <source>
        <dbReference type="PROSITE" id="PS50126"/>
    </source>
</evidence>
<dbReference type="Gene3D" id="2.40.50.140">
    <property type="entry name" value="Nucleic acid-binding proteins"/>
    <property type="match status" value="2"/>
</dbReference>
<evidence type="ECO:0000313" key="2">
    <source>
        <dbReference type="EMBL" id="KAK9788159.1"/>
    </source>
</evidence>
<dbReference type="Pfam" id="PF00575">
    <property type="entry name" value="S1"/>
    <property type="match status" value="2"/>
</dbReference>
<dbReference type="CDD" id="cd05688">
    <property type="entry name" value="S1_RPS1_repeat_ec3"/>
    <property type="match status" value="1"/>
</dbReference>
<organism evidence="2 3">
    <name type="scientific">Symbiochloris irregularis</name>
    <dbReference type="NCBI Taxonomy" id="706552"/>
    <lineage>
        <taxon>Eukaryota</taxon>
        <taxon>Viridiplantae</taxon>
        <taxon>Chlorophyta</taxon>
        <taxon>core chlorophytes</taxon>
        <taxon>Trebouxiophyceae</taxon>
        <taxon>Trebouxiales</taxon>
        <taxon>Trebouxiaceae</taxon>
        <taxon>Symbiochloris</taxon>
    </lineage>
</organism>
<feature type="domain" description="S1 motif" evidence="1">
    <location>
        <begin position="100"/>
        <end position="201"/>
    </location>
</feature>
<dbReference type="EMBL" id="JALJOQ010000232">
    <property type="protein sequence ID" value="KAK9788159.1"/>
    <property type="molecule type" value="Genomic_DNA"/>
</dbReference>
<sequence length="405" mass="44159">MAHICCLEQLQAGTLSQRSTPFGKLAFCSARSCPQGSLSAWRCSAASRPGRVALRTLPSRQSCKLCVRALAQQVARAPEATQGPEIAEKWQRVLASQASGEVVHAKIKAVNRGGAIVEALGTRGFIPYSKLDAERVYGKEFEMGATMQSMDQETIEDMSNSPMLDGRPISLQAMEGLIGTVVRAKVVQVNVPQSTMVLSERAALTADLVTSLKPGDSVEGIVRSLKDFGAFVALRSADGHMHGAEGLIHITELSWNRVATPDAVLQVGEEVRCKVLRVDQERARIALSLRRMDTDPLKLNLEDMLPLNDHVETMTEVPTEIPSSIEAVCNALNQQEGIDSVTLGRQVETGAVSQDLELWISRFSVEDGYNLVARAERTVQELHVVTSLPPEDMRNIVQKVLKLLL</sequence>
<protein>
    <recommendedName>
        <fullName evidence="1">S1 motif domain-containing protein</fullName>
    </recommendedName>
</protein>
<dbReference type="PANTHER" id="PTHR47559:SF1">
    <property type="entry name" value="OS03G0844900 PROTEIN"/>
    <property type="match status" value="1"/>
</dbReference>
<name>A0AAW1NL38_9CHLO</name>